<evidence type="ECO:0008006" key="4">
    <source>
        <dbReference type="Google" id="ProtNLM"/>
    </source>
</evidence>
<accession>A0ABW6AQ94</accession>
<protein>
    <recommendedName>
        <fullName evidence="4">Cation/H+ exchanger domain-containing protein</fullName>
    </recommendedName>
</protein>
<dbReference type="EMBL" id="JBHUOM010000042">
    <property type="protein sequence ID" value="MFD2937659.1"/>
    <property type="molecule type" value="Genomic_DNA"/>
</dbReference>
<evidence type="ECO:0000313" key="3">
    <source>
        <dbReference type="Proteomes" id="UP001597512"/>
    </source>
</evidence>
<keyword evidence="1" id="KW-1133">Transmembrane helix</keyword>
<evidence type="ECO:0000313" key="2">
    <source>
        <dbReference type="EMBL" id="MFD2937659.1"/>
    </source>
</evidence>
<dbReference type="RefSeq" id="WP_381507950.1">
    <property type="nucleotide sequence ID" value="NZ_JBHUOM010000042.1"/>
</dbReference>
<keyword evidence="3" id="KW-1185">Reference proteome</keyword>
<organism evidence="2 3">
    <name type="scientific">Spirosoma flavum</name>
    <dbReference type="NCBI Taxonomy" id="2048557"/>
    <lineage>
        <taxon>Bacteria</taxon>
        <taxon>Pseudomonadati</taxon>
        <taxon>Bacteroidota</taxon>
        <taxon>Cytophagia</taxon>
        <taxon>Cytophagales</taxon>
        <taxon>Cytophagaceae</taxon>
        <taxon>Spirosoma</taxon>
    </lineage>
</organism>
<keyword evidence="1" id="KW-0812">Transmembrane</keyword>
<gene>
    <name evidence="2" type="ORF">ACFS25_28070</name>
</gene>
<dbReference type="Proteomes" id="UP001597512">
    <property type="component" value="Unassembled WGS sequence"/>
</dbReference>
<name>A0ABW6AQ94_9BACT</name>
<sequence length="69" mass="7623">MGEHRYRTTDSLCTADSGGILITVGFTLLANELRLSGEKQYWLLGLLALGITLPLFIANMAYWGSFLVE</sequence>
<comment type="caution">
    <text evidence="2">The sequence shown here is derived from an EMBL/GenBank/DDBJ whole genome shotgun (WGS) entry which is preliminary data.</text>
</comment>
<feature type="transmembrane region" description="Helical" evidence="1">
    <location>
        <begin position="42"/>
        <end position="63"/>
    </location>
</feature>
<proteinExistence type="predicted"/>
<reference evidence="3" key="1">
    <citation type="journal article" date="2019" name="Int. J. Syst. Evol. Microbiol.">
        <title>The Global Catalogue of Microorganisms (GCM) 10K type strain sequencing project: providing services to taxonomists for standard genome sequencing and annotation.</title>
        <authorList>
            <consortium name="The Broad Institute Genomics Platform"/>
            <consortium name="The Broad Institute Genome Sequencing Center for Infectious Disease"/>
            <person name="Wu L."/>
            <person name="Ma J."/>
        </authorList>
    </citation>
    <scope>NUCLEOTIDE SEQUENCE [LARGE SCALE GENOMIC DNA]</scope>
    <source>
        <strain evidence="3">KCTC 52490</strain>
    </source>
</reference>
<keyword evidence="1" id="KW-0472">Membrane</keyword>
<evidence type="ECO:0000256" key="1">
    <source>
        <dbReference type="SAM" id="Phobius"/>
    </source>
</evidence>